<feature type="domain" description="Adrift-type SAM-dependent 2'-O-MTase" evidence="8">
    <location>
        <begin position="77"/>
        <end position="293"/>
    </location>
</feature>
<dbReference type="PANTHER" id="PTHR16121">
    <property type="entry name" value="CAP-SPECIFIC MRNA (NUCLEOSIDE-2'-O-)-METHYLTRANSFERASE 1-RELATED"/>
    <property type="match status" value="1"/>
</dbReference>
<dbReference type="GO" id="GO:0006370">
    <property type="term" value="P:7-methylguanosine mRNA capping"/>
    <property type="evidence" value="ECO:0007669"/>
    <property type="project" value="TreeGrafter"/>
</dbReference>
<dbReference type="VEuPathDB" id="CryptoDB:GNI_161710"/>
<keyword evidence="3 9" id="KW-0489">Methyltransferase</keyword>
<sequence length="818" mass="89284">MSLLHTDRSPTGKCLSVCHQYEGRYVPQLREQCEKLHEVKCRLNKFDLASWSKHTDAQFRGGRVKLKIKQTLDVHPELLTNAWLKLYEILSSYTEIWEVLRQQPDIKTRKLATGVHLGECPGAFVACTNHWLRTSISRSVSWTWWANSLDPWSEMNDWREKLDSSFMRHTYGHWLKGADGTGNLCRLANVAAVLEAEAKVDMVTADGSFGTQHDAASQEELLLPLVLAEVVVAWGRLKPGGVLILKLYGPTTPVTVSVVALLKNSFDKLWLHKPNLSKPGNSEVYAVAVGYVGVSGTLFERSKKLVIYEPTSSANPEVPGSRPGPGGQVGRSLLRLEREVAPACLASILAATRQLVEAQVKCIQDNLNTYSHKMVTMTVRLKDQFALEFMQKFQLQELPRELRVCPNVDLEELSRNAKLSVSATDAERAHDFGDWQAVQQLRLKPFVARGGPCLEVRVSSSATLATIREPPPWPVRDAGGVTPGVELHEFSSQKERTKEVGTGRHRKTLEEPPLAEEMVLALAPEPDSDQTACATEIGRWPQLGGILKPFRIVSSPYYSPDIFTALIRYRVLLPNKVPALAFADICHLKRKEFGLLSSATSNLAGSNMGGSNPAGANVAGQNPVSLLSSVSYDVAIMCLIKFRQKGSAQPHWLEVTHPSELGTMSEPFRRTGCRGLCVDLSSASSNPAGVGSNPAGAGSNPAGAGSNPAGAGSVPVFRCPGGEDWAALKTELRSASLRPAVALVGTHGSVAKREILQEEVDEQKFLLRALRVALRYLADGGDLLLGLSTTGTRFSGSLLLLLSVCFKDLTVARPPTFS</sequence>
<keyword evidence="5" id="KW-0949">S-adenosyl-L-methionine</keyword>
<keyword evidence="4" id="KW-0808">Transferase</keyword>
<dbReference type="GeneID" id="22915607"/>
<dbReference type="GO" id="GO:0004483">
    <property type="term" value="F:methyltransferase cap1 activity"/>
    <property type="evidence" value="ECO:0007669"/>
    <property type="project" value="TreeGrafter"/>
</dbReference>
<evidence type="ECO:0000256" key="5">
    <source>
        <dbReference type="ARBA" id="ARBA00022691"/>
    </source>
</evidence>
<comment type="catalytic activity">
    <reaction evidence="6">
        <text>a 5'-end (N(7)-methyl 5'-triphosphoguanosine)-(2'-O-methyl-ribonucleoside)-(ribonucleotide) in mRNA + S-adenosyl-L-methionine = a 5'-end (N(7)-methyl 5'-triphosphoguanosine)-(2'-O-methyl-ribonucleoside)-(2'-O-methyl-ribonucleotide) in mRNA + S-adenosyl-L-homocysteine + H(+)</text>
        <dbReference type="Rhea" id="RHEA:67024"/>
        <dbReference type="Rhea" id="RHEA-COMP:17169"/>
        <dbReference type="Rhea" id="RHEA-COMP:17170"/>
        <dbReference type="ChEBI" id="CHEBI:15378"/>
        <dbReference type="ChEBI" id="CHEBI:57856"/>
        <dbReference type="ChEBI" id="CHEBI:59789"/>
        <dbReference type="ChEBI" id="CHEBI:167612"/>
        <dbReference type="ChEBI" id="CHEBI:167614"/>
        <dbReference type="EC" id="2.1.1.296"/>
    </reaction>
</comment>
<evidence type="ECO:0000313" key="9">
    <source>
        <dbReference type="EMBL" id="EZG43702.1"/>
    </source>
</evidence>
<dbReference type="RefSeq" id="XP_011133066.1">
    <property type="nucleotide sequence ID" value="XM_011134764.1"/>
</dbReference>
<dbReference type="AlphaFoldDB" id="A0A023AYF2"/>
<dbReference type="GO" id="GO:0005634">
    <property type="term" value="C:nucleus"/>
    <property type="evidence" value="ECO:0007669"/>
    <property type="project" value="UniProtKB-ARBA"/>
</dbReference>
<dbReference type="eggNOG" id="KOG3674">
    <property type="taxonomic scope" value="Eukaryota"/>
</dbReference>
<dbReference type="Proteomes" id="UP000019763">
    <property type="component" value="Unassembled WGS sequence"/>
</dbReference>
<name>A0A023AYF2_GRENI</name>
<dbReference type="InterPro" id="IPR029063">
    <property type="entry name" value="SAM-dependent_MTases_sf"/>
</dbReference>
<dbReference type="InterPro" id="IPR050851">
    <property type="entry name" value="mRNA_Cap_2O-Ribose_MeTrfase"/>
</dbReference>
<evidence type="ECO:0000256" key="6">
    <source>
        <dbReference type="ARBA" id="ARBA00049477"/>
    </source>
</evidence>
<dbReference type="InterPro" id="IPR002877">
    <property type="entry name" value="RNA_MeTrfase_FtsJ_dom"/>
</dbReference>
<evidence type="ECO:0000256" key="7">
    <source>
        <dbReference type="SAM" id="MobiDB-lite"/>
    </source>
</evidence>
<evidence type="ECO:0000259" key="8">
    <source>
        <dbReference type="PROSITE" id="PS51614"/>
    </source>
</evidence>
<dbReference type="Pfam" id="PF01728">
    <property type="entry name" value="FtsJ"/>
    <property type="match status" value="1"/>
</dbReference>
<organism evidence="9 10">
    <name type="scientific">Gregarina niphandrodes</name>
    <name type="common">Septate eugregarine</name>
    <dbReference type="NCBI Taxonomy" id="110365"/>
    <lineage>
        <taxon>Eukaryota</taxon>
        <taxon>Sar</taxon>
        <taxon>Alveolata</taxon>
        <taxon>Apicomplexa</taxon>
        <taxon>Conoidasida</taxon>
        <taxon>Gregarinasina</taxon>
        <taxon>Eugregarinorida</taxon>
        <taxon>Gregarinidae</taxon>
        <taxon>Gregarina</taxon>
    </lineage>
</organism>
<evidence type="ECO:0000256" key="4">
    <source>
        <dbReference type="ARBA" id="ARBA00022679"/>
    </source>
</evidence>
<dbReference type="EC" id="2.1.1.296" evidence="1"/>
<evidence type="ECO:0000256" key="1">
    <source>
        <dbReference type="ARBA" id="ARBA00012770"/>
    </source>
</evidence>
<proteinExistence type="predicted"/>
<evidence type="ECO:0000256" key="3">
    <source>
        <dbReference type="ARBA" id="ARBA00022603"/>
    </source>
</evidence>
<evidence type="ECO:0000313" key="10">
    <source>
        <dbReference type="Proteomes" id="UP000019763"/>
    </source>
</evidence>
<dbReference type="OrthoDB" id="429597at2759"/>
<dbReference type="GO" id="GO:0032259">
    <property type="term" value="P:methylation"/>
    <property type="evidence" value="ECO:0007669"/>
    <property type="project" value="UniProtKB-KW"/>
</dbReference>
<comment type="caution">
    <text evidence="9">The sequence shown here is derived from an EMBL/GenBank/DDBJ whole genome shotgun (WGS) entry which is preliminary data.</text>
</comment>
<reference evidence="9" key="1">
    <citation type="submission" date="2013-12" db="EMBL/GenBank/DDBJ databases">
        <authorList>
            <person name="Omoto C.K."/>
            <person name="Sibley D."/>
            <person name="Venepally P."/>
            <person name="Hadjithomas M."/>
            <person name="Karamycheva S."/>
            <person name="Brunk B."/>
            <person name="Roos D."/>
            <person name="Caler E."/>
            <person name="Lorenzi H."/>
        </authorList>
    </citation>
    <scope>NUCLEOTIDE SEQUENCE</scope>
</reference>
<accession>A0A023AYF2</accession>
<dbReference type="EMBL" id="AFNH02001205">
    <property type="protein sequence ID" value="EZG43702.1"/>
    <property type="molecule type" value="Genomic_DNA"/>
</dbReference>
<protein>
    <recommendedName>
        <fullName evidence="2">Cap-specific mRNA (nucleoside-2'-O-)-methyltransferase 2</fullName>
        <ecNumber evidence="1">2.1.1.296</ecNumber>
    </recommendedName>
</protein>
<dbReference type="InterPro" id="IPR025807">
    <property type="entry name" value="Adrift-typ_MeTrfase"/>
</dbReference>
<dbReference type="PROSITE" id="PS51614">
    <property type="entry name" value="SAM_MT_ADRIFT"/>
    <property type="match status" value="1"/>
</dbReference>
<dbReference type="GO" id="GO:0005737">
    <property type="term" value="C:cytoplasm"/>
    <property type="evidence" value="ECO:0007669"/>
    <property type="project" value="TreeGrafter"/>
</dbReference>
<feature type="region of interest" description="Disordered" evidence="7">
    <location>
        <begin position="686"/>
        <end position="707"/>
    </location>
</feature>
<gene>
    <name evidence="9" type="ORF">GNI_161710</name>
</gene>
<dbReference type="Gene3D" id="3.40.50.12760">
    <property type="match status" value="2"/>
</dbReference>
<keyword evidence="10" id="KW-1185">Reference proteome</keyword>
<dbReference type="GO" id="GO:0120550">
    <property type="term" value="F:methyltransferase cap2 activity"/>
    <property type="evidence" value="ECO:0007669"/>
    <property type="project" value="UniProtKB-EC"/>
</dbReference>
<evidence type="ECO:0000256" key="2">
    <source>
        <dbReference type="ARBA" id="ARBA00021134"/>
    </source>
</evidence>
<dbReference type="SUPFAM" id="SSF53335">
    <property type="entry name" value="S-adenosyl-L-methionine-dependent methyltransferases"/>
    <property type="match status" value="1"/>
</dbReference>
<feature type="compositionally biased region" description="Low complexity" evidence="7">
    <location>
        <begin position="691"/>
        <end position="707"/>
    </location>
</feature>
<dbReference type="PANTHER" id="PTHR16121:SF2">
    <property type="entry name" value="CAP-SPECIFIC MRNA (NUCLEOSIDE-2'-O-)-METHYLTRANSFERASE 2"/>
    <property type="match status" value="1"/>
</dbReference>